<evidence type="ECO:0000256" key="4">
    <source>
        <dbReference type="SAM" id="MobiDB-lite"/>
    </source>
</evidence>
<proteinExistence type="predicted"/>
<dbReference type="PANTHER" id="PTHR22792">
    <property type="entry name" value="LUPUS LA PROTEIN-RELATED"/>
    <property type="match status" value="1"/>
</dbReference>
<evidence type="ECO:0000256" key="2">
    <source>
        <dbReference type="ARBA" id="ARBA00022884"/>
    </source>
</evidence>
<name>A0AAW2IDN3_9NEOP</name>
<dbReference type="CDD" id="cd08031">
    <property type="entry name" value="LARP_4_5_like"/>
    <property type="match status" value="1"/>
</dbReference>
<dbReference type="InterPro" id="IPR006630">
    <property type="entry name" value="La_HTH"/>
</dbReference>
<accession>A0AAW2IDN3</accession>
<dbReference type="InterPro" id="IPR036388">
    <property type="entry name" value="WH-like_DNA-bd_sf"/>
</dbReference>
<dbReference type="GO" id="GO:0003730">
    <property type="term" value="F:mRNA 3'-UTR binding"/>
    <property type="evidence" value="ECO:0007669"/>
    <property type="project" value="TreeGrafter"/>
</dbReference>
<evidence type="ECO:0000256" key="3">
    <source>
        <dbReference type="PROSITE-ProRule" id="PRU00332"/>
    </source>
</evidence>
<dbReference type="Pfam" id="PF26088">
    <property type="entry name" value="RRM_LARP4"/>
    <property type="match status" value="1"/>
</dbReference>
<evidence type="ECO:0000313" key="6">
    <source>
        <dbReference type="EMBL" id="KAL0279863.1"/>
    </source>
</evidence>
<evidence type="ECO:0000256" key="1">
    <source>
        <dbReference type="ARBA" id="ARBA00022553"/>
    </source>
</evidence>
<reference evidence="6" key="1">
    <citation type="journal article" date="2024" name="Gigascience">
        <title>Chromosome-level genome of the poultry shaft louse Menopon gallinae provides insight into the host-switching and adaptive evolution of parasitic lice.</title>
        <authorList>
            <person name="Xu Y."/>
            <person name="Ma L."/>
            <person name="Liu S."/>
            <person name="Liang Y."/>
            <person name="Liu Q."/>
            <person name="He Z."/>
            <person name="Tian L."/>
            <person name="Duan Y."/>
            <person name="Cai W."/>
            <person name="Li H."/>
            <person name="Song F."/>
        </authorList>
    </citation>
    <scope>NUCLEOTIDE SEQUENCE</scope>
    <source>
        <strain evidence="6">Cailab_2023a</strain>
    </source>
</reference>
<dbReference type="SUPFAM" id="SSF46785">
    <property type="entry name" value="Winged helix' DNA-binding domain"/>
    <property type="match status" value="1"/>
</dbReference>
<feature type="compositionally biased region" description="Polar residues" evidence="4">
    <location>
        <begin position="463"/>
        <end position="481"/>
    </location>
</feature>
<dbReference type="AlphaFoldDB" id="A0AAW2IDN3"/>
<dbReference type="Gene3D" id="1.10.10.10">
    <property type="entry name" value="Winged helix-like DNA-binding domain superfamily/Winged helix DNA-binding domain"/>
    <property type="match status" value="1"/>
</dbReference>
<dbReference type="GO" id="GO:0045727">
    <property type="term" value="P:positive regulation of translation"/>
    <property type="evidence" value="ECO:0007669"/>
    <property type="project" value="TreeGrafter"/>
</dbReference>
<feature type="region of interest" description="Disordered" evidence="4">
    <location>
        <begin position="447"/>
        <end position="540"/>
    </location>
</feature>
<dbReference type="GO" id="GO:0005829">
    <property type="term" value="C:cytosol"/>
    <property type="evidence" value="ECO:0007669"/>
    <property type="project" value="TreeGrafter"/>
</dbReference>
<dbReference type="PANTHER" id="PTHR22792:SF131">
    <property type="entry name" value="LA-RELATED PROTEIN LARP4B"/>
    <property type="match status" value="1"/>
</dbReference>
<dbReference type="InterPro" id="IPR012677">
    <property type="entry name" value="Nucleotide-bd_a/b_plait_sf"/>
</dbReference>
<dbReference type="InterPro" id="IPR036390">
    <property type="entry name" value="WH_DNA-bd_sf"/>
</dbReference>
<dbReference type="SUPFAM" id="SSF54928">
    <property type="entry name" value="RNA-binding domain, RBD"/>
    <property type="match status" value="1"/>
</dbReference>
<feature type="compositionally biased region" description="Gly residues" evidence="4">
    <location>
        <begin position="30"/>
        <end position="39"/>
    </location>
</feature>
<comment type="caution">
    <text evidence="6">The sequence shown here is derived from an EMBL/GenBank/DDBJ whole genome shotgun (WGS) entry which is preliminary data.</text>
</comment>
<keyword evidence="2 3" id="KW-0694">RNA-binding</keyword>
<feature type="domain" description="HTH La-type RNA-binding" evidence="5">
    <location>
        <begin position="55"/>
        <end position="144"/>
    </location>
</feature>
<feature type="compositionally biased region" description="Polar residues" evidence="4">
    <location>
        <begin position="600"/>
        <end position="617"/>
    </location>
</feature>
<dbReference type="InterPro" id="IPR035979">
    <property type="entry name" value="RBD_domain_sf"/>
</dbReference>
<evidence type="ECO:0000259" key="5">
    <source>
        <dbReference type="PROSITE" id="PS50961"/>
    </source>
</evidence>
<sequence>MNSIITVQLSSASFSTLNGVNDAVDHYEGGEGAGVGPGGPVVPSPPAGGTQDANGIPLEQLKQMLSSQLEYYFSRENLANDTYLISQMDNDQYVPIWTVANFNQVKKLTTDIKLITEVLRESPNVQVDEDGQKVRPNHKRCIVILREIPDTTPLEEVKNLFSGEGCPRLISCEFAHNNSWYVTFESDEDAQRAYRFLREEVKEFQGRPIMARIKAKPMNRLPLPPVNGGGLGSMKNGYRTPPAAYDPNAGPFQAPPPNPGAQQRFLYTNGSSIPPTVNYGNQVHVYQPNQPFYPPAVLPWATANNCYFDIGSVFSVNGLAPQQSFAKRSNARFVPRTKGSKRPQGNERTMSENSNTGIPRHHMTVGMGPVAVAMSTTVPVVTKASSQGQGHVQGQFDLEANAFPPLPGIEAGMGVVVKTVPVEGVPNDNNSQAHWGENRLADVVKGTAKPKSNCGAKEKDDGGNNSPRPLSPIQLPQTPTPTAAVVSPAVKSSTGAATDIQEKPSRTALASSQTSQTQQTISMTSQSQQTTPQVEVSASKNEKEVALRSCDASVATNSNILTPPPSPIKCVVPVAKCMTADKSTKTDDILLNGEPEKSESQTASFKPSTTNAATMTISNAIETDSSVGNSSSSSQIVSSV</sequence>
<organism evidence="6">
    <name type="scientific">Menopon gallinae</name>
    <name type="common">poultry shaft louse</name>
    <dbReference type="NCBI Taxonomy" id="328185"/>
    <lineage>
        <taxon>Eukaryota</taxon>
        <taxon>Metazoa</taxon>
        <taxon>Ecdysozoa</taxon>
        <taxon>Arthropoda</taxon>
        <taxon>Hexapoda</taxon>
        <taxon>Insecta</taxon>
        <taxon>Pterygota</taxon>
        <taxon>Neoptera</taxon>
        <taxon>Paraneoptera</taxon>
        <taxon>Psocodea</taxon>
        <taxon>Troctomorpha</taxon>
        <taxon>Phthiraptera</taxon>
        <taxon>Amblycera</taxon>
        <taxon>Menoponidae</taxon>
        <taxon>Menopon</taxon>
    </lineage>
</organism>
<dbReference type="CDD" id="cd12430">
    <property type="entry name" value="RRM_LARP4_5_like"/>
    <property type="match status" value="1"/>
</dbReference>
<dbReference type="InterPro" id="IPR058699">
    <property type="entry name" value="RRM_LARP4/4B"/>
</dbReference>
<gene>
    <name evidence="6" type="ORF">PYX00_001335</name>
</gene>
<feature type="region of interest" description="Disordered" evidence="4">
    <location>
        <begin position="588"/>
        <end position="617"/>
    </location>
</feature>
<feature type="compositionally biased region" description="Polar residues" evidence="4">
    <location>
        <begin position="346"/>
        <end position="357"/>
    </location>
</feature>
<dbReference type="Gene3D" id="3.30.70.330">
    <property type="match status" value="1"/>
</dbReference>
<dbReference type="Pfam" id="PF05383">
    <property type="entry name" value="La"/>
    <property type="match status" value="1"/>
</dbReference>
<protein>
    <recommendedName>
        <fullName evidence="5">HTH La-type RNA-binding domain-containing protein</fullName>
    </recommendedName>
</protein>
<feature type="compositionally biased region" description="Low complexity" evidence="4">
    <location>
        <begin position="511"/>
        <end position="533"/>
    </location>
</feature>
<dbReference type="EMBL" id="JARGDH010000001">
    <property type="protein sequence ID" value="KAL0279863.1"/>
    <property type="molecule type" value="Genomic_DNA"/>
</dbReference>
<feature type="region of interest" description="Disordered" evidence="4">
    <location>
        <begin position="28"/>
        <end position="54"/>
    </location>
</feature>
<keyword evidence="1" id="KW-0597">Phosphoprotein</keyword>
<dbReference type="PROSITE" id="PS50961">
    <property type="entry name" value="HTH_LA"/>
    <property type="match status" value="1"/>
</dbReference>
<dbReference type="InterPro" id="IPR045180">
    <property type="entry name" value="La_dom_prot"/>
</dbReference>
<feature type="compositionally biased region" description="Basic and acidic residues" evidence="4">
    <location>
        <begin position="588"/>
        <end position="599"/>
    </location>
</feature>
<dbReference type="GO" id="GO:0010494">
    <property type="term" value="C:cytoplasmic stress granule"/>
    <property type="evidence" value="ECO:0007669"/>
    <property type="project" value="TreeGrafter"/>
</dbReference>
<feature type="region of interest" description="Disordered" evidence="4">
    <location>
        <begin position="335"/>
        <end position="361"/>
    </location>
</feature>
<dbReference type="SMART" id="SM00715">
    <property type="entry name" value="LA"/>
    <property type="match status" value="1"/>
</dbReference>